<evidence type="ECO:0000259" key="1">
    <source>
        <dbReference type="Pfam" id="PF00078"/>
    </source>
</evidence>
<gene>
    <name evidence="2" type="ORF">E2C01_072970</name>
</gene>
<feature type="domain" description="Reverse transcriptase" evidence="1">
    <location>
        <begin position="176"/>
        <end position="297"/>
    </location>
</feature>
<dbReference type="Pfam" id="PF00078">
    <property type="entry name" value="RVT_1"/>
    <property type="match status" value="1"/>
</dbReference>
<protein>
    <submittedName>
        <fullName evidence="2">Putative RNA-directed DNA polymerase from transposon X-element</fullName>
    </submittedName>
</protein>
<reference evidence="2 3" key="1">
    <citation type="submission" date="2019-05" db="EMBL/GenBank/DDBJ databases">
        <title>Another draft genome of Portunus trituberculatus and its Hox gene families provides insights of decapod evolution.</title>
        <authorList>
            <person name="Jeong J.-H."/>
            <person name="Song I."/>
            <person name="Kim S."/>
            <person name="Choi T."/>
            <person name="Kim D."/>
            <person name="Ryu S."/>
            <person name="Kim W."/>
        </authorList>
    </citation>
    <scope>NUCLEOTIDE SEQUENCE [LARGE SCALE GENOMIC DNA]</scope>
    <source>
        <tissue evidence="2">Muscle</tissue>
    </source>
</reference>
<proteinExistence type="predicted"/>
<dbReference type="PANTHER" id="PTHR19446">
    <property type="entry name" value="REVERSE TRANSCRIPTASES"/>
    <property type="match status" value="1"/>
</dbReference>
<evidence type="ECO:0000313" key="3">
    <source>
        <dbReference type="Proteomes" id="UP000324222"/>
    </source>
</evidence>
<evidence type="ECO:0000313" key="2">
    <source>
        <dbReference type="EMBL" id="MPC78482.1"/>
    </source>
</evidence>
<comment type="caution">
    <text evidence="2">The sequence shown here is derived from an EMBL/GenBank/DDBJ whole genome shotgun (WGS) entry which is preliminary data.</text>
</comment>
<name>A0A5B7I3Z5_PORTR</name>
<dbReference type="Proteomes" id="UP000324222">
    <property type="component" value="Unassembled WGS sequence"/>
</dbReference>
<dbReference type="InterPro" id="IPR000477">
    <property type="entry name" value="RT_dom"/>
</dbReference>
<sequence>MQSNLRRHRGDPQFLDAFRRCRSRARRVFNEAQRASWKAHVSSINARTPLTDVFNKVRRIAGKYSAPAPPVLLSAGQTVADPKTVADLFAEHFASVSRKDPAAPGARNRQRIFLPLEWSPIISPSLPPSCGLLCPSVMTLLLIQTTFLMRHMSDRVFNFLSNLYNMIWHTGDFPFPKPGKDNLKAANYRSISLTSCICKVLEKMVNVRFMWYLERGNYFSSVQYGFQKMRSTTDALLSQESSICEALTNHHYQVTFYFDLEKDYDTAWCHGILRSLYNFGLRGHLPIFIQQFLSRLFYDFKWGVFSPMLLF</sequence>
<keyword evidence="2" id="KW-0548">Nucleotidyltransferase</keyword>
<accession>A0A5B7I3Z5</accession>
<organism evidence="2 3">
    <name type="scientific">Portunus trituberculatus</name>
    <name type="common">Swimming crab</name>
    <name type="synonym">Neptunus trituberculatus</name>
    <dbReference type="NCBI Taxonomy" id="210409"/>
    <lineage>
        <taxon>Eukaryota</taxon>
        <taxon>Metazoa</taxon>
        <taxon>Ecdysozoa</taxon>
        <taxon>Arthropoda</taxon>
        <taxon>Crustacea</taxon>
        <taxon>Multicrustacea</taxon>
        <taxon>Malacostraca</taxon>
        <taxon>Eumalacostraca</taxon>
        <taxon>Eucarida</taxon>
        <taxon>Decapoda</taxon>
        <taxon>Pleocyemata</taxon>
        <taxon>Brachyura</taxon>
        <taxon>Eubrachyura</taxon>
        <taxon>Portunoidea</taxon>
        <taxon>Portunidae</taxon>
        <taxon>Portuninae</taxon>
        <taxon>Portunus</taxon>
    </lineage>
</organism>
<keyword evidence="3" id="KW-1185">Reference proteome</keyword>
<keyword evidence="2" id="KW-0695">RNA-directed DNA polymerase</keyword>
<dbReference type="AlphaFoldDB" id="A0A5B7I3Z5"/>
<dbReference type="OrthoDB" id="6381824at2759"/>
<dbReference type="EMBL" id="VSRR010048529">
    <property type="protein sequence ID" value="MPC78482.1"/>
    <property type="molecule type" value="Genomic_DNA"/>
</dbReference>
<keyword evidence="2" id="KW-0808">Transferase</keyword>
<dbReference type="GO" id="GO:0003964">
    <property type="term" value="F:RNA-directed DNA polymerase activity"/>
    <property type="evidence" value="ECO:0007669"/>
    <property type="project" value="UniProtKB-KW"/>
</dbReference>